<reference evidence="4" key="1">
    <citation type="submission" date="2016-06" db="UniProtKB">
        <authorList>
            <consortium name="WormBaseParasite"/>
        </authorList>
    </citation>
    <scope>IDENTIFICATION</scope>
</reference>
<accession>A0A183KLR9</accession>
<evidence type="ECO:0000313" key="2">
    <source>
        <dbReference type="EMBL" id="VDP60609.1"/>
    </source>
</evidence>
<dbReference type="WBParaSite" id="SCUD_0001598701-mRNA-1">
    <property type="protein sequence ID" value="SCUD_0001598701-mRNA-1"/>
    <property type="gene ID" value="SCUD_0001598701"/>
</dbReference>
<keyword evidence="3" id="KW-1185">Reference proteome</keyword>
<dbReference type="AlphaFoldDB" id="A0A183KLR9"/>
<name>A0A183KLR9_9TREM</name>
<feature type="compositionally biased region" description="Polar residues" evidence="1">
    <location>
        <begin position="14"/>
        <end position="40"/>
    </location>
</feature>
<feature type="region of interest" description="Disordered" evidence="1">
    <location>
        <begin position="1"/>
        <end position="48"/>
    </location>
</feature>
<proteinExistence type="predicted"/>
<dbReference type="Proteomes" id="UP000279833">
    <property type="component" value="Unassembled WGS sequence"/>
</dbReference>
<sequence length="110" mass="12121">MERPNNVGDREDQSNSNGNEEIQLGSTGNQRSPLDPSWTTKAKHGRDATILRSRRGKCSAYSGSCSNAVQSSTKCICGMGISWIRNHQSIIQNKEGGDHNEYYPILGTHQ</sequence>
<reference evidence="2 3" key="2">
    <citation type="submission" date="2018-11" db="EMBL/GenBank/DDBJ databases">
        <authorList>
            <consortium name="Pathogen Informatics"/>
        </authorList>
    </citation>
    <scope>NUCLEOTIDE SEQUENCE [LARGE SCALE GENOMIC DNA]</scope>
    <source>
        <strain evidence="2">Dakar</strain>
        <strain evidence="3">Dakar, Senegal</strain>
    </source>
</reference>
<protein>
    <submittedName>
        <fullName evidence="4">Protein Wnt</fullName>
    </submittedName>
</protein>
<gene>
    <name evidence="2" type="ORF">SCUD_LOCUS15984</name>
</gene>
<evidence type="ECO:0000313" key="4">
    <source>
        <dbReference type="WBParaSite" id="SCUD_0001598701-mRNA-1"/>
    </source>
</evidence>
<evidence type="ECO:0000313" key="3">
    <source>
        <dbReference type="Proteomes" id="UP000279833"/>
    </source>
</evidence>
<organism evidence="4">
    <name type="scientific">Schistosoma curassoni</name>
    <dbReference type="NCBI Taxonomy" id="6186"/>
    <lineage>
        <taxon>Eukaryota</taxon>
        <taxon>Metazoa</taxon>
        <taxon>Spiralia</taxon>
        <taxon>Lophotrochozoa</taxon>
        <taxon>Platyhelminthes</taxon>
        <taxon>Trematoda</taxon>
        <taxon>Digenea</taxon>
        <taxon>Strigeidida</taxon>
        <taxon>Schistosomatoidea</taxon>
        <taxon>Schistosomatidae</taxon>
        <taxon>Schistosoma</taxon>
    </lineage>
</organism>
<feature type="compositionally biased region" description="Basic and acidic residues" evidence="1">
    <location>
        <begin position="1"/>
        <end position="13"/>
    </location>
</feature>
<dbReference type="EMBL" id="UZAK01038193">
    <property type="protein sequence ID" value="VDP60609.1"/>
    <property type="molecule type" value="Genomic_DNA"/>
</dbReference>
<evidence type="ECO:0000256" key="1">
    <source>
        <dbReference type="SAM" id="MobiDB-lite"/>
    </source>
</evidence>